<dbReference type="Gene3D" id="2.40.170.20">
    <property type="entry name" value="TonB-dependent receptor, beta-barrel domain"/>
    <property type="match status" value="2"/>
</dbReference>
<evidence type="ECO:0000256" key="7">
    <source>
        <dbReference type="ARBA" id="ARBA00023065"/>
    </source>
</evidence>
<dbReference type="Pfam" id="PF07715">
    <property type="entry name" value="Plug"/>
    <property type="match status" value="1"/>
</dbReference>
<evidence type="ECO:0000259" key="15">
    <source>
        <dbReference type="Pfam" id="PF07715"/>
    </source>
</evidence>
<keyword evidence="2 11" id="KW-0813">Transport</keyword>
<dbReference type="PANTHER" id="PTHR32552">
    <property type="entry name" value="FERRICHROME IRON RECEPTOR-RELATED"/>
    <property type="match status" value="1"/>
</dbReference>
<accession>A0A841L3L6</accession>
<evidence type="ECO:0000256" key="8">
    <source>
        <dbReference type="ARBA" id="ARBA00023077"/>
    </source>
</evidence>
<keyword evidence="3 11" id="KW-1134">Transmembrane beta strand</keyword>
<feature type="signal peptide" evidence="13">
    <location>
        <begin position="1"/>
        <end position="17"/>
    </location>
</feature>
<evidence type="ECO:0000256" key="6">
    <source>
        <dbReference type="ARBA" id="ARBA00023004"/>
    </source>
</evidence>
<feature type="chain" id="PRO_5032625056" evidence="13">
    <location>
        <begin position="18"/>
        <end position="838"/>
    </location>
</feature>
<comment type="subcellular location">
    <subcellularLocation>
        <location evidence="1 11">Cell outer membrane</location>
        <topology evidence="1 11">Multi-pass membrane protein</topology>
    </subcellularLocation>
</comment>
<sequence length="838" mass="90018">MILLGTAALLPFSSLQAQEVAQETAQAGGGLDEIIVTARKVEENLATAPIAVSVVSDRSIANLGLTSIDDFARQASGISFSQAFGRSSDRPVIRGQSNVLANVQFGVETGAAYFVDGIYYQGDLQAFDPEQLARVEIVKGPQSALYGRNTYAGAINFVTKDPTSTWTANIRASAAEYGEYVASGSISGPILGDALTFRAGGRYSEYGGQFTNQLTGKKVGQEQTKIGYLTIVARPSDDIKIRLRGEYSEQEDGPLALFLTGSALNNCSPGFRSNAFRQVGAPFFNNVPAPFGNTIGATNNNQYLCGAITPQPDNIRLNTDPVQTPFGVRDGTAFDGIQNKQFNASAIVDWDLGGSGFVLSSLTGYRKLLNRFGTDSDHSDAFFFFAGGPPPAATVEPTFANTNKKNFEDFSQELRLATPVNKPVRAMVGLYYYKQDFETVDLTFANPFDGEPLGSNLSQVATIENKAVFGLLAWDPLPGLTIQGELRYQEETKTLLDRASATSFFCAGEQANAAQFGFAGTCLPKGKWTGTDPRITINYTTPGGTLLYAVYARGRKPGGFNGTGGITANEPFYQEELAEGGEIGIKWSSQDRKVSVNATAYYNKLSGVQLTNSIIGTTGGALTSIVTNTGDARNQGFELELAAAPHPDIRANINISYVDAKFTSGCDADLFILNSGGLRVNFDTRNPPAAALPLCDITGKQLPLGSSYQVNGSFSWEPAITETLRLTTNLNFSLEDKKYIQTDNFAFVPGAFLLNARIGFRTASGIQVVAFGRNLTNEDAVPLATRWFDYRYGFAGRNIPAGQTFNGAPAAVETGAPRAFFAPLRRGRTFGVETIMRF</sequence>
<keyword evidence="16" id="KW-0675">Receptor</keyword>
<dbReference type="AlphaFoldDB" id="A0A841L3L6"/>
<name>A0A841L3L6_9SPHN</name>
<evidence type="ECO:0000256" key="10">
    <source>
        <dbReference type="ARBA" id="ARBA00023237"/>
    </source>
</evidence>
<keyword evidence="6" id="KW-0408">Iron</keyword>
<proteinExistence type="inferred from homology"/>
<reference evidence="16 17" key="1">
    <citation type="submission" date="2020-08" db="EMBL/GenBank/DDBJ databases">
        <title>Genomic Encyclopedia of Type Strains, Phase IV (KMG-IV): sequencing the most valuable type-strain genomes for metagenomic binning, comparative biology and taxonomic classification.</title>
        <authorList>
            <person name="Goeker M."/>
        </authorList>
    </citation>
    <scope>NUCLEOTIDE SEQUENCE [LARGE SCALE GENOMIC DNA]</scope>
    <source>
        <strain evidence="16 17">DSM 102189</strain>
    </source>
</reference>
<keyword evidence="8 12" id="KW-0798">TonB box</keyword>
<organism evidence="16 17">
    <name type="scientific">Polymorphobacter multimanifer</name>
    <dbReference type="NCBI Taxonomy" id="1070431"/>
    <lineage>
        <taxon>Bacteria</taxon>
        <taxon>Pseudomonadati</taxon>
        <taxon>Pseudomonadota</taxon>
        <taxon>Alphaproteobacteria</taxon>
        <taxon>Sphingomonadales</taxon>
        <taxon>Sphingosinicellaceae</taxon>
        <taxon>Polymorphobacter</taxon>
    </lineage>
</organism>
<dbReference type="PANTHER" id="PTHR32552:SF81">
    <property type="entry name" value="TONB-DEPENDENT OUTER MEMBRANE RECEPTOR"/>
    <property type="match status" value="1"/>
</dbReference>
<evidence type="ECO:0000256" key="4">
    <source>
        <dbReference type="ARBA" id="ARBA00022496"/>
    </source>
</evidence>
<feature type="domain" description="TonB-dependent receptor-like beta-barrel" evidence="14">
    <location>
        <begin position="297"/>
        <end position="775"/>
    </location>
</feature>
<comment type="caution">
    <text evidence="16">The sequence shown here is derived from an EMBL/GenBank/DDBJ whole genome shotgun (WGS) entry which is preliminary data.</text>
</comment>
<feature type="domain" description="TonB-dependent receptor plug" evidence="15">
    <location>
        <begin position="46"/>
        <end position="154"/>
    </location>
</feature>
<protein>
    <submittedName>
        <fullName evidence="16">Outer membrane receptor protein involved in Fe transport</fullName>
    </submittedName>
</protein>
<keyword evidence="5 11" id="KW-0812">Transmembrane</keyword>
<evidence type="ECO:0000256" key="1">
    <source>
        <dbReference type="ARBA" id="ARBA00004571"/>
    </source>
</evidence>
<evidence type="ECO:0000259" key="14">
    <source>
        <dbReference type="Pfam" id="PF00593"/>
    </source>
</evidence>
<dbReference type="PROSITE" id="PS52016">
    <property type="entry name" value="TONB_DEPENDENT_REC_3"/>
    <property type="match status" value="1"/>
</dbReference>
<dbReference type="InterPro" id="IPR036942">
    <property type="entry name" value="Beta-barrel_TonB_sf"/>
</dbReference>
<dbReference type="InterPro" id="IPR000531">
    <property type="entry name" value="Beta-barrel_TonB"/>
</dbReference>
<keyword evidence="13" id="KW-0732">Signal</keyword>
<evidence type="ECO:0000313" key="16">
    <source>
        <dbReference type="EMBL" id="MBB6227257.1"/>
    </source>
</evidence>
<keyword evidence="9 11" id="KW-0472">Membrane</keyword>
<keyword evidence="7" id="KW-0406">Ion transport</keyword>
<gene>
    <name evidence="16" type="ORF">FHS79_001423</name>
</gene>
<keyword evidence="4" id="KW-0410">Iron transport</keyword>
<dbReference type="GO" id="GO:0006826">
    <property type="term" value="P:iron ion transport"/>
    <property type="evidence" value="ECO:0007669"/>
    <property type="project" value="UniProtKB-KW"/>
</dbReference>
<keyword evidence="10 11" id="KW-0998">Cell outer membrane</keyword>
<evidence type="ECO:0000256" key="9">
    <source>
        <dbReference type="ARBA" id="ARBA00023136"/>
    </source>
</evidence>
<evidence type="ECO:0000256" key="2">
    <source>
        <dbReference type="ARBA" id="ARBA00022448"/>
    </source>
</evidence>
<dbReference type="SUPFAM" id="SSF56935">
    <property type="entry name" value="Porins"/>
    <property type="match status" value="1"/>
</dbReference>
<dbReference type="Proteomes" id="UP000538147">
    <property type="component" value="Unassembled WGS sequence"/>
</dbReference>
<dbReference type="EMBL" id="JACIIV010000009">
    <property type="protein sequence ID" value="MBB6227257.1"/>
    <property type="molecule type" value="Genomic_DNA"/>
</dbReference>
<evidence type="ECO:0000256" key="5">
    <source>
        <dbReference type="ARBA" id="ARBA00022692"/>
    </source>
</evidence>
<dbReference type="RefSeq" id="WP_184197509.1">
    <property type="nucleotide sequence ID" value="NZ_JACIIV010000009.1"/>
</dbReference>
<evidence type="ECO:0000256" key="13">
    <source>
        <dbReference type="SAM" id="SignalP"/>
    </source>
</evidence>
<evidence type="ECO:0000256" key="12">
    <source>
        <dbReference type="RuleBase" id="RU003357"/>
    </source>
</evidence>
<dbReference type="GO" id="GO:0009279">
    <property type="term" value="C:cell outer membrane"/>
    <property type="evidence" value="ECO:0007669"/>
    <property type="project" value="UniProtKB-SubCell"/>
</dbReference>
<keyword evidence="17" id="KW-1185">Reference proteome</keyword>
<dbReference type="InterPro" id="IPR039426">
    <property type="entry name" value="TonB-dep_rcpt-like"/>
</dbReference>
<evidence type="ECO:0000256" key="11">
    <source>
        <dbReference type="PROSITE-ProRule" id="PRU01360"/>
    </source>
</evidence>
<evidence type="ECO:0000313" key="17">
    <source>
        <dbReference type="Proteomes" id="UP000538147"/>
    </source>
</evidence>
<dbReference type="Pfam" id="PF00593">
    <property type="entry name" value="TonB_dep_Rec_b-barrel"/>
    <property type="match status" value="1"/>
</dbReference>
<comment type="similarity">
    <text evidence="11 12">Belongs to the TonB-dependent receptor family.</text>
</comment>
<evidence type="ECO:0000256" key="3">
    <source>
        <dbReference type="ARBA" id="ARBA00022452"/>
    </source>
</evidence>
<dbReference type="InterPro" id="IPR012910">
    <property type="entry name" value="Plug_dom"/>
</dbReference>